<accession>A0ABD3QPB8</accession>
<name>A0ABD3QPB8_9STRA</name>
<reference evidence="1 2" key="1">
    <citation type="submission" date="2024-10" db="EMBL/GenBank/DDBJ databases">
        <title>Updated reference genomes for cyclostephanoid diatoms.</title>
        <authorList>
            <person name="Roberts W.R."/>
            <person name="Alverson A.J."/>
        </authorList>
    </citation>
    <scope>NUCLEOTIDE SEQUENCE [LARGE SCALE GENOMIC DNA]</scope>
    <source>
        <strain evidence="1 2">AJA276-08</strain>
    </source>
</reference>
<protein>
    <submittedName>
        <fullName evidence="1">Uncharacterized protein</fullName>
    </submittedName>
</protein>
<comment type="caution">
    <text evidence="1">The sequence shown here is derived from an EMBL/GenBank/DDBJ whole genome shotgun (WGS) entry which is preliminary data.</text>
</comment>
<sequence>MFPFVGDANGGPRLWIINKNALYDSKSLIVSTLPRDAIDQKYCSLMPSKVYGKGGIPLPSDHQGESSSSIGTFLVGYDGLSDNGDEFLQVTTLYDVLASPLTTPTIQFVNLGNIEENSFVELPDAKQAGGTAAIDVNDRRVLDAVWRDGSLWVTFEIRDISIAQGGITKGYYVQLNTTSKDLSIISQGTISGRNIDPLDMNGDEVSTFFPAVDVNSDGYAMFSFSASSPKMFAGAFISGTNASSIQCIKEGEGYYLRTFGGPRNRWGDYLGISVDPSNEKFFWAFSQYAKAPNASLAEGGLWGTVWARTSGTQGSASKPPQQKKIFG</sequence>
<dbReference type="Proteomes" id="UP001530315">
    <property type="component" value="Unassembled WGS sequence"/>
</dbReference>
<proteinExistence type="predicted"/>
<keyword evidence="2" id="KW-1185">Reference proteome</keyword>
<dbReference type="EMBL" id="JALLAZ020000152">
    <property type="protein sequence ID" value="KAL3802272.1"/>
    <property type="molecule type" value="Genomic_DNA"/>
</dbReference>
<dbReference type="AlphaFoldDB" id="A0ABD3QPB8"/>
<evidence type="ECO:0000313" key="2">
    <source>
        <dbReference type="Proteomes" id="UP001530315"/>
    </source>
</evidence>
<gene>
    <name evidence="1" type="ORF">ACHAW5_011057</name>
</gene>
<evidence type="ECO:0000313" key="1">
    <source>
        <dbReference type="EMBL" id="KAL3802272.1"/>
    </source>
</evidence>
<organism evidence="1 2">
    <name type="scientific">Stephanodiscus triporus</name>
    <dbReference type="NCBI Taxonomy" id="2934178"/>
    <lineage>
        <taxon>Eukaryota</taxon>
        <taxon>Sar</taxon>
        <taxon>Stramenopiles</taxon>
        <taxon>Ochrophyta</taxon>
        <taxon>Bacillariophyta</taxon>
        <taxon>Coscinodiscophyceae</taxon>
        <taxon>Thalassiosirophycidae</taxon>
        <taxon>Stephanodiscales</taxon>
        <taxon>Stephanodiscaceae</taxon>
        <taxon>Stephanodiscus</taxon>
    </lineage>
</organism>